<gene>
    <name evidence="4" type="ORF">MNBD_IGNAVI01-2685</name>
</gene>
<dbReference type="Gene3D" id="3.40.50.300">
    <property type="entry name" value="P-loop containing nucleotide triphosphate hydrolases"/>
    <property type="match status" value="1"/>
</dbReference>
<dbReference type="CDD" id="cd03230">
    <property type="entry name" value="ABC_DR_subfamily_A"/>
    <property type="match status" value="1"/>
</dbReference>
<dbReference type="GO" id="GO:0016887">
    <property type="term" value="F:ATP hydrolysis activity"/>
    <property type="evidence" value="ECO:0007669"/>
    <property type="project" value="InterPro"/>
</dbReference>
<dbReference type="InterPro" id="IPR017871">
    <property type="entry name" value="ABC_transporter-like_CS"/>
</dbReference>
<keyword evidence="2 4" id="KW-0067">ATP-binding</keyword>
<dbReference type="PROSITE" id="PS00211">
    <property type="entry name" value="ABC_TRANSPORTER_1"/>
    <property type="match status" value="1"/>
</dbReference>
<proteinExistence type="predicted"/>
<evidence type="ECO:0000256" key="2">
    <source>
        <dbReference type="ARBA" id="ARBA00022840"/>
    </source>
</evidence>
<sequence length="301" mass="34327">MISINNLYKNYGKVEAVKGVSLEIKSGEMFGLIGPDGAGKTTIIRTMCGLINPTKGIVKLLGTDVQKHRKEVQRNIGYLSQLFSLYGDLTVEENIEFFANIHNITDYKEREEELLNFTNLIEFKNRLANNLSGGMKQKLALACSLIHKPKILFLDEPTTGVDPVSRRDFWRILADLKKDGITIVLTTPYLDEAERCTRVALMNRGKILDLDTPEKLKSRKIGEIVEIITTEIRRSYKLIKENFSFDVQLFGDRLNVVLDDKNIDLKRINELLNKNDIEILDKRIVSPTLENIFINVLQKVS</sequence>
<keyword evidence="1" id="KW-0547">Nucleotide-binding</keyword>
<dbReference type="PROSITE" id="PS50893">
    <property type="entry name" value="ABC_TRANSPORTER_2"/>
    <property type="match status" value="1"/>
</dbReference>
<organism evidence="4">
    <name type="scientific">hydrothermal vent metagenome</name>
    <dbReference type="NCBI Taxonomy" id="652676"/>
    <lineage>
        <taxon>unclassified sequences</taxon>
        <taxon>metagenomes</taxon>
        <taxon>ecological metagenomes</taxon>
    </lineage>
</organism>
<dbReference type="InterPro" id="IPR003593">
    <property type="entry name" value="AAA+_ATPase"/>
</dbReference>
<dbReference type="SUPFAM" id="SSF52540">
    <property type="entry name" value="P-loop containing nucleoside triphosphate hydrolases"/>
    <property type="match status" value="1"/>
</dbReference>
<dbReference type="Pfam" id="PF00005">
    <property type="entry name" value="ABC_tran"/>
    <property type="match status" value="1"/>
</dbReference>
<feature type="domain" description="ABC transporter" evidence="3">
    <location>
        <begin position="2"/>
        <end position="229"/>
    </location>
</feature>
<dbReference type="InterPro" id="IPR027417">
    <property type="entry name" value="P-loop_NTPase"/>
</dbReference>
<dbReference type="SMART" id="SM00382">
    <property type="entry name" value="AAA"/>
    <property type="match status" value="1"/>
</dbReference>
<accession>A0A3B1CKA7</accession>
<dbReference type="InterPro" id="IPR003439">
    <property type="entry name" value="ABC_transporter-like_ATP-bd"/>
</dbReference>
<evidence type="ECO:0000259" key="3">
    <source>
        <dbReference type="PROSITE" id="PS50893"/>
    </source>
</evidence>
<dbReference type="GO" id="GO:0005524">
    <property type="term" value="F:ATP binding"/>
    <property type="evidence" value="ECO:0007669"/>
    <property type="project" value="UniProtKB-KW"/>
</dbReference>
<dbReference type="PANTHER" id="PTHR43038">
    <property type="entry name" value="ATP-BINDING CASSETTE, SUB-FAMILY H, MEMBER 1"/>
    <property type="match status" value="1"/>
</dbReference>
<evidence type="ECO:0000256" key="1">
    <source>
        <dbReference type="ARBA" id="ARBA00022741"/>
    </source>
</evidence>
<dbReference type="AlphaFoldDB" id="A0A3B1CKA7"/>
<reference evidence="4" key="1">
    <citation type="submission" date="2018-06" db="EMBL/GenBank/DDBJ databases">
        <authorList>
            <person name="Zhirakovskaya E."/>
        </authorList>
    </citation>
    <scope>NUCLEOTIDE SEQUENCE</scope>
</reference>
<name>A0A3B1CKA7_9ZZZZ</name>
<dbReference type="EMBL" id="UOGD01000361">
    <property type="protein sequence ID" value="VAX26941.1"/>
    <property type="molecule type" value="Genomic_DNA"/>
</dbReference>
<protein>
    <submittedName>
        <fullName evidence="4">Efflux ABC transporter, ATP-binding protein</fullName>
    </submittedName>
</protein>
<evidence type="ECO:0000313" key="4">
    <source>
        <dbReference type="EMBL" id="VAX26941.1"/>
    </source>
</evidence>
<dbReference type="PANTHER" id="PTHR43038:SF3">
    <property type="entry name" value="ABC TRANSPORTER G FAMILY MEMBER 20 ISOFORM X1"/>
    <property type="match status" value="1"/>
</dbReference>